<reference evidence="4 5" key="1">
    <citation type="submission" date="2020-08" db="EMBL/GenBank/DDBJ databases">
        <title>Genomic Encyclopedia of Type Strains, Phase IV (KMG-IV): sequencing the most valuable type-strain genomes for metagenomic binning, comparative biology and taxonomic classification.</title>
        <authorList>
            <person name="Goeker M."/>
        </authorList>
    </citation>
    <scope>NUCLEOTIDE SEQUENCE [LARGE SCALE GENOMIC DNA]</scope>
    <source>
        <strain evidence="4 5">DSM 103462</strain>
    </source>
</reference>
<dbReference type="GO" id="GO:0009288">
    <property type="term" value="C:bacterial-type flagellum"/>
    <property type="evidence" value="ECO:0007669"/>
    <property type="project" value="InterPro"/>
</dbReference>
<organism evidence="4 5">
    <name type="scientific">Treponema ruminis</name>
    <dbReference type="NCBI Taxonomy" id="744515"/>
    <lineage>
        <taxon>Bacteria</taxon>
        <taxon>Pseudomonadati</taxon>
        <taxon>Spirochaetota</taxon>
        <taxon>Spirochaetia</taxon>
        <taxon>Spirochaetales</taxon>
        <taxon>Treponemataceae</taxon>
        <taxon>Treponema</taxon>
    </lineage>
</organism>
<dbReference type="GO" id="GO:0005198">
    <property type="term" value="F:structural molecule activity"/>
    <property type="evidence" value="ECO:0007669"/>
    <property type="project" value="UniProtKB-UniRule"/>
</dbReference>
<keyword evidence="5" id="KW-1185">Reference proteome</keyword>
<dbReference type="EMBL" id="JACHFQ010000004">
    <property type="protein sequence ID" value="MBB5226180.1"/>
    <property type="molecule type" value="Genomic_DNA"/>
</dbReference>
<comment type="caution">
    <text evidence="4">The sequence shown here is derived from an EMBL/GenBank/DDBJ whole genome shotgun (WGS) entry which is preliminary data.</text>
</comment>
<name>A0A7W8G9D3_9SPIR</name>
<sequence length="117" mass="12706">MNVTMPSLSQVEMIRTNPAHAGSAKLSSILPGSENSNSIQNEKNMGTFESYLVNAVSAMNNQQLDVGRVQEKLITDPDSVDIHDVTTAMAKAQMSLSLAQTVIDRLVTGWNELSTNR</sequence>
<proteinExistence type="predicted"/>
<protein>
    <recommendedName>
        <fullName evidence="2">Flagellar hook-basal body complex protein FliE</fullName>
    </recommendedName>
</protein>
<dbReference type="PRINTS" id="PR01006">
    <property type="entry name" value="FLGHOOKFLIE"/>
</dbReference>
<dbReference type="GO" id="GO:0003774">
    <property type="term" value="F:cytoskeletal motor activity"/>
    <property type="evidence" value="ECO:0007669"/>
    <property type="project" value="InterPro"/>
</dbReference>
<keyword evidence="1" id="KW-0975">Bacterial flagellum</keyword>
<dbReference type="InterPro" id="IPR001624">
    <property type="entry name" value="FliE"/>
</dbReference>
<evidence type="ECO:0000313" key="4">
    <source>
        <dbReference type="EMBL" id="MBB5226180.1"/>
    </source>
</evidence>
<dbReference type="RefSeq" id="WP_184659189.1">
    <property type="nucleotide sequence ID" value="NZ_CP031518.1"/>
</dbReference>
<dbReference type="Proteomes" id="UP000518887">
    <property type="component" value="Unassembled WGS sequence"/>
</dbReference>
<dbReference type="Pfam" id="PF02049">
    <property type="entry name" value="FliE"/>
    <property type="match status" value="1"/>
</dbReference>
<evidence type="ECO:0000256" key="3">
    <source>
        <dbReference type="SAM" id="MobiDB-lite"/>
    </source>
</evidence>
<evidence type="ECO:0000313" key="5">
    <source>
        <dbReference type="Proteomes" id="UP000518887"/>
    </source>
</evidence>
<accession>A0A7W8G9D3</accession>
<evidence type="ECO:0000256" key="2">
    <source>
        <dbReference type="NCBIfam" id="TIGR00205"/>
    </source>
</evidence>
<gene>
    <name evidence="4" type="ORF">HNP76_001548</name>
</gene>
<keyword evidence="4" id="KW-0966">Cell projection</keyword>
<feature type="region of interest" description="Disordered" evidence="3">
    <location>
        <begin position="21"/>
        <end position="41"/>
    </location>
</feature>
<dbReference type="GO" id="GO:0071973">
    <property type="term" value="P:bacterial-type flagellum-dependent cell motility"/>
    <property type="evidence" value="ECO:0007669"/>
    <property type="project" value="InterPro"/>
</dbReference>
<evidence type="ECO:0000256" key="1">
    <source>
        <dbReference type="ARBA" id="ARBA00023143"/>
    </source>
</evidence>
<keyword evidence="4" id="KW-0969">Cilium</keyword>
<dbReference type="AlphaFoldDB" id="A0A7W8G9D3"/>
<dbReference type="NCBIfam" id="TIGR00205">
    <property type="entry name" value="fliE"/>
    <property type="match status" value="1"/>
</dbReference>
<keyword evidence="4" id="KW-0282">Flagellum</keyword>